<keyword evidence="1" id="KW-0472">Membrane</keyword>
<sequence>MKEVVLQNFGFILLAFSVLLFILIYLVLIFIGYKPRETIKTILATISYIILYLLIEAILCRIIFGKEYEYYVGYYLFYLFAAYIDYRPRDLIRSSCITIILSIILAIGGDGKESFYEFLMNFTVGFISINFTSIVFLSLQKLINFTKEQWMQHKITNNINAKTISIDNENDVAIENSRVLNAEINTLVDTGNISESSIQNKIPDDFTKNEKI</sequence>
<name>U2F101_9BACT</name>
<dbReference type="Proteomes" id="UP000016620">
    <property type="component" value="Unassembled WGS sequence"/>
</dbReference>
<comment type="caution">
    <text evidence="2">The sequence shown here is derived from an EMBL/GenBank/DDBJ whole genome shotgun (WGS) entry which is preliminary data.</text>
</comment>
<evidence type="ECO:0000313" key="3">
    <source>
        <dbReference type="Proteomes" id="UP000016620"/>
    </source>
</evidence>
<keyword evidence="1" id="KW-0812">Transmembrane</keyword>
<dbReference type="AlphaFoldDB" id="U2F101"/>
<dbReference type="PATRIC" id="fig|1242968.3.peg.748"/>
<evidence type="ECO:0000313" key="2">
    <source>
        <dbReference type="EMBL" id="ERJ30156.1"/>
    </source>
</evidence>
<feature type="transmembrane region" description="Helical" evidence="1">
    <location>
        <begin position="12"/>
        <end position="33"/>
    </location>
</feature>
<evidence type="ECO:0000256" key="1">
    <source>
        <dbReference type="SAM" id="Phobius"/>
    </source>
</evidence>
<gene>
    <name evidence="2" type="ORF">UNSWCS_257</name>
</gene>
<dbReference type="RefSeq" id="WP_021087406.1">
    <property type="nucleotide sequence ID" value="NZ_ANNG01000010.1"/>
</dbReference>
<accession>U2F101</accession>
<feature type="transmembrane region" description="Helical" evidence="1">
    <location>
        <begin position="70"/>
        <end position="86"/>
    </location>
</feature>
<feature type="transmembrane region" description="Helical" evidence="1">
    <location>
        <begin position="91"/>
        <end position="109"/>
    </location>
</feature>
<organism evidence="2 3">
    <name type="scientific">Campylobacter concisus UNSWCS</name>
    <dbReference type="NCBI Taxonomy" id="1242968"/>
    <lineage>
        <taxon>Bacteria</taxon>
        <taxon>Pseudomonadati</taxon>
        <taxon>Campylobacterota</taxon>
        <taxon>Epsilonproteobacteria</taxon>
        <taxon>Campylobacterales</taxon>
        <taxon>Campylobacteraceae</taxon>
        <taxon>Campylobacter</taxon>
    </lineage>
</organism>
<feature type="transmembrane region" description="Helical" evidence="1">
    <location>
        <begin position="45"/>
        <end position="64"/>
    </location>
</feature>
<feature type="transmembrane region" description="Helical" evidence="1">
    <location>
        <begin position="115"/>
        <end position="139"/>
    </location>
</feature>
<proteinExistence type="predicted"/>
<reference evidence="2 3" key="1">
    <citation type="journal article" date="2013" name="BMC Genomics">
        <title>Comparative genomics of Campylobacter concisus isolates reveals genetic diversity and provides insights into disease association.</title>
        <authorList>
            <person name="Deshpande N.P."/>
            <person name="Kaakoush N.O."/>
            <person name="Wilkins M.R."/>
            <person name="Mitchell H.M."/>
        </authorList>
    </citation>
    <scope>NUCLEOTIDE SEQUENCE [LARGE SCALE GENOMIC DNA]</scope>
    <source>
        <strain evidence="2 3">UNSWCS</strain>
    </source>
</reference>
<protein>
    <submittedName>
        <fullName evidence="2">Uncharacterized protein</fullName>
    </submittedName>
</protein>
<keyword evidence="1" id="KW-1133">Transmembrane helix</keyword>
<dbReference type="EMBL" id="ANNG01000010">
    <property type="protein sequence ID" value="ERJ30156.1"/>
    <property type="molecule type" value="Genomic_DNA"/>
</dbReference>